<protein>
    <recommendedName>
        <fullName evidence="4">4,4'-diaponeurosporene oxygenase</fullName>
    </recommendedName>
    <alternativeName>
        <fullName evidence="5">4,4'-diaponeurosporene oxidase</fullName>
    </alternativeName>
    <alternativeName>
        <fullName evidence="6">Carotenoid oxidase</fullName>
    </alternativeName>
</protein>
<keyword evidence="1" id="KW-0560">Oxidoreductase</keyword>
<dbReference type="RefSeq" id="WP_345310705.1">
    <property type="nucleotide sequence ID" value="NZ_BAABLN010000009.1"/>
</dbReference>
<evidence type="ECO:0000256" key="3">
    <source>
        <dbReference type="ARBA" id="ARBA00038194"/>
    </source>
</evidence>
<dbReference type="PANTHER" id="PTHR43734">
    <property type="entry name" value="PHYTOENE DESATURASE"/>
    <property type="match status" value="1"/>
</dbReference>
<comment type="pathway">
    <text evidence="2">Carotenoid biosynthesis; staphyloxanthin biosynthesis; staphyloxanthin from farnesyl diphosphate: step 3/5.</text>
</comment>
<evidence type="ECO:0000256" key="4">
    <source>
        <dbReference type="ARBA" id="ARBA00039159"/>
    </source>
</evidence>
<dbReference type="InterPro" id="IPR002937">
    <property type="entry name" value="Amino_oxidase"/>
</dbReference>
<organism evidence="10 11">
    <name type="scientific">Kocuria gwangalliensis</name>
    <dbReference type="NCBI Taxonomy" id="501592"/>
    <lineage>
        <taxon>Bacteria</taxon>
        <taxon>Bacillati</taxon>
        <taxon>Actinomycetota</taxon>
        <taxon>Actinomycetes</taxon>
        <taxon>Micrococcales</taxon>
        <taxon>Micrococcaceae</taxon>
        <taxon>Kocuria</taxon>
    </lineage>
</organism>
<dbReference type="EMBL" id="BAABLN010000009">
    <property type="protein sequence ID" value="GAA4693765.1"/>
    <property type="molecule type" value="Genomic_DNA"/>
</dbReference>
<evidence type="ECO:0000313" key="10">
    <source>
        <dbReference type="EMBL" id="GAA4693765.1"/>
    </source>
</evidence>
<evidence type="ECO:0000256" key="8">
    <source>
        <dbReference type="SAM" id="MobiDB-lite"/>
    </source>
</evidence>
<dbReference type="PANTHER" id="PTHR43734:SF7">
    <property type="entry name" value="4,4'-DIAPONEUROSPORENE OXYGENASE"/>
    <property type="match status" value="1"/>
</dbReference>
<comment type="similarity">
    <text evidence="3">Belongs to the carotenoid/retinoid oxidoreductase family. CrtP subfamily.</text>
</comment>
<sequence length="497" mass="53468">MSRVVVVGAGIGGLTSAALLGRAGHHVTLLEAADHVGGKSRRFEAAGQRVDTGPSLFTFPGVWEELLRRLDALGAGSGTRGPGAPTAAQTAALELERLPDVGSYFYRGERCELPVPPGHPWHEAWTRFAAEHGGLGPDITRLLTTDVLDRAAYPALGRLGRLYGRKLTTRDYLDGLTWLPEGLREVIAIHTLNAGVGPQRTPALYASMPAVMAHDGVWLPRGGVYELVEALRRLAVAAGVEIHTGEPVTSVTRGRVTTARSTYPADVVVSGIDAHRLGGLLSGRAPRRPRRLSCSAVAVYAVLDAELPGGTPRHGVVLPDRPDELYAALEARNEPEQTMAFANYYPADTVHPGSEPTLALLLTTPANGKAYNLEDPFVAREIERVSRVLGWPHPVSDRFRHVRILDPAYFAAHGSEGGALYGAVRAPWRAGPFHSPAHRSLLRPWLWRVGASVHPGGGLPAVLGGAMISTGKLLERLERDRSRAPADRRPRGLRGRR</sequence>
<evidence type="ECO:0000256" key="5">
    <source>
        <dbReference type="ARBA" id="ARBA00041900"/>
    </source>
</evidence>
<evidence type="ECO:0000256" key="1">
    <source>
        <dbReference type="ARBA" id="ARBA00023002"/>
    </source>
</evidence>
<evidence type="ECO:0000259" key="9">
    <source>
        <dbReference type="Pfam" id="PF01593"/>
    </source>
</evidence>
<evidence type="ECO:0000256" key="7">
    <source>
        <dbReference type="ARBA" id="ARBA00048532"/>
    </source>
</evidence>
<keyword evidence="11" id="KW-1185">Reference proteome</keyword>
<evidence type="ECO:0000256" key="6">
    <source>
        <dbReference type="ARBA" id="ARBA00042619"/>
    </source>
</evidence>
<name>A0ABP8WTS4_9MICC</name>
<comment type="catalytic activity">
    <reaction evidence="7">
        <text>all-trans-4,4'-diaponeurosporene + 2 AH2 + 2 O2 = 4,4'-diaponeurosporenal + 2 A + 3 H2O</text>
        <dbReference type="Rhea" id="RHEA:56104"/>
        <dbReference type="ChEBI" id="CHEBI:13193"/>
        <dbReference type="ChEBI" id="CHEBI:15377"/>
        <dbReference type="ChEBI" id="CHEBI:15379"/>
        <dbReference type="ChEBI" id="CHEBI:17499"/>
        <dbReference type="ChEBI" id="CHEBI:62743"/>
        <dbReference type="ChEBI" id="CHEBI:79065"/>
    </reaction>
</comment>
<evidence type="ECO:0000256" key="2">
    <source>
        <dbReference type="ARBA" id="ARBA00037901"/>
    </source>
</evidence>
<gene>
    <name evidence="10" type="ORF">GCM10025781_08990</name>
</gene>
<dbReference type="Gene3D" id="3.50.50.60">
    <property type="entry name" value="FAD/NAD(P)-binding domain"/>
    <property type="match status" value="2"/>
</dbReference>
<comment type="caution">
    <text evidence="10">The sequence shown here is derived from an EMBL/GenBank/DDBJ whole genome shotgun (WGS) entry which is preliminary data.</text>
</comment>
<feature type="domain" description="Amine oxidase" evidence="9">
    <location>
        <begin position="11"/>
        <end position="372"/>
    </location>
</feature>
<accession>A0ABP8WTS4</accession>
<dbReference type="Pfam" id="PF01593">
    <property type="entry name" value="Amino_oxidase"/>
    <property type="match status" value="1"/>
</dbReference>
<dbReference type="InterPro" id="IPR036188">
    <property type="entry name" value="FAD/NAD-bd_sf"/>
</dbReference>
<evidence type="ECO:0000313" key="11">
    <source>
        <dbReference type="Proteomes" id="UP001501446"/>
    </source>
</evidence>
<dbReference type="SUPFAM" id="SSF51905">
    <property type="entry name" value="FAD/NAD(P)-binding domain"/>
    <property type="match status" value="1"/>
</dbReference>
<feature type="compositionally biased region" description="Basic and acidic residues" evidence="8">
    <location>
        <begin position="478"/>
        <end position="490"/>
    </location>
</feature>
<reference evidence="11" key="1">
    <citation type="journal article" date="2019" name="Int. J. Syst. Evol. Microbiol.">
        <title>The Global Catalogue of Microorganisms (GCM) 10K type strain sequencing project: providing services to taxonomists for standard genome sequencing and annotation.</title>
        <authorList>
            <consortium name="The Broad Institute Genomics Platform"/>
            <consortium name="The Broad Institute Genome Sequencing Center for Infectious Disease"/>
            <person name="Wu L."/>
            <person name="Ma J."/>
        </authorList>
    </citation>
    <scope>NUCLEOTIDE SEQUENCE [LARGE SCALE GENOMIC DNA]</scope>
    <source>
        <strain evidence="11">JCM 18958</strain>
    </source>
</reference>
<dbReference type="Proteomes" id="UP001501446">
    <property type="component" value="Unassembled WGS sequence"/>
</dbReference>
<feature type="region of interest" description="Disordered" evidence="8">
    <location>
        <begin position="478"/>
        <end position="497"/>
    </location>
</feature>
<proteinExistence type="inferred from homology"/>